<dbReference type="InterPro" id="IPR023804">
    <property type="entry name" value="DUF3792_TM"/>
</dbReference>
<dbReference type="Pfam" id="PF12670">
    <property type="entry name" value="DUF3792"/>
    <property type="match status" value="1"/>
</dbReference>
<keyword evidence="3" id="KW-1185">Reference proteome</keyword>
<keyword evidence="1" id="KW-0812">Transmembrane</keyword>
<dbReference type="AlphaFoldDB" id="A0A1M4TR35"/>
<keyword evidence="1" id="KW-1133">Transmembrane helix</keyword>
<dbReference type="STRING" id="112248.SAMN05444392_101598"/>
<evidence type="ECO:0000313" key="2">
    <source>
        <dbReference type="EMBL" id="SHE46979.1"/>
    </source>
</evidence>
<keyword evidence="1" id="KW-0472">Membrane</keyword>
<feature type="transmembrane region" description="Helical" evidence="1">
    <location>
        <begin position="21"/>
        <end position="41"/>
    </location>
</feature>
<evidence type="ECO:0000256" key="1">
    <source>
        <dbReference type="SAM" id="Phobius"/>
    </source>
</evidence>
<evidence type="ECO:0000313" key="3">
    <source>
        <dbReference type="Proteomes" id="UP000184476"/>
    </source>
</evidence>
<reference evidence="2 3" key="1">
    <citation type="submission" date="2016-11" db="EMBL/GenBank/DDBJ databases">
        <authorList>
            <person name="Jaros S."/>
            <person name="Januszkiewicz K."/>
            <person name="Wedrychowicz H."/>
        </authorList>
    </citation>
    <scope>NUCLEOTIDE SEQUENCE [LARGE SCALE GENOMIC DNA]</scope>
    <source>
        <strain evidence="2 3">DSM 44666</strain>
    </source>
</reference>
<feature type="transmembrane region" description="Helical" evidence="1">
    <location>
        <begin position="47"/>
        <end position="68"/>
    </location>
</feature>
<dbReference type="EMBL" id="FQVL01000001">
    <property type="protein sequence ID" value="SHE46979.1"/>
    <property type="molecule type" value="Genomic_DNA"/>
</dbReference>
<feature type="transmembrane region" description="Helical" evidence="1">
    <location>
        <begin position="75"/>
        <end position="98"/>
    </location>
</feature>
<feature type="transmembrane region" description="Helical" evidence="1">
    <location>
        <begin position="104"/>
        <end position="125"/>
    </location>
</feature>
<accession>A0A1M4TR35</accession>
<protein>
    <submittedName>
        <fullName evidence="2">Putative membrane protein, TIGR04086 family</fullName>
    </submittedName>
</protein>
<sequence>MRKQSEPIDESISSPWLNGQLIIWGILLASSLIVTCLLRFTPLSEKTLPSIAYIVNVISLFLGGYFSGKAAGTRGWLFGGLQGLIYATVLILIAFLAFDTVTQLHPTLLCIWGFVLSALGGILGVNQLN</sequence>
<dbReference type="RefSeq" id="WP_175552263.1">
    <property type="nucleotide sequence ID" value="NZ_FQVL01000001.1"/>
</dbReference>
<gene>
    <name evidence="2" type="ORF">SAMN05444392_101598</name>
</gene>
<dbReference type="NCBIfam" id="TIGR04086">
    <property type="entry name" value="TIGR04086_membr"/>
    <property type="match status" value="1"/>
</dbReference>
<name>A0A1M4TR35_9BACL</name>
<dbReference type="Proteomes" id="UP000184476">
    <property type="component" value="Unassembled WGS sequence"/>
</dbReference>
<proteinExistence type="predicted"/>
<organism evidence="2 3">
    <name type="scientific">Seinonella peptonophila</name>
    <dbReference type="NCBI Taxonomy" id="112248"/>
    <lineage>
        <taxon>Bacteria</taxon>
        <taxon>Bacillati</taxon>
        <taxon>Bacillota</taxon>
        <taxon>Bacilli</taxon>
        <taxon>Bacillales</taxon>
        <taxon>Thermoactinomycetaceae</taxon>
        <taxon>Seinonella</taxon>
    </lineage>
</organism>